<dbReference type="Proteomes" id="UP001234297">
    <property type="component" value="Chromosome 7"/>
</dbReference>
<comment type="caution">
    <text evidence="1">The sequence shown here is derived from an EMBL/GenBank/DDBJ whole genome shotgun (WGS) entry which is preliminary data.</text>
</comment>
<proteinExistence type="predicted"/>
<name>A0ACC2LA47_PERAE</name>
<keyword evidence="2" id="KW-1185">Reference proteome</keyword>
<evidence type="ECO:0000313" key="2">
    <source>
        <dbReference type="Proteomes" id="UP001234297"/>
    </source>
</evidence>
<reference evidence="1 2" key="1">
    <citation type="journal article" date="2022" name="Hortic Res">
        <title>A haplotype resolved chromosomal level avocado genome allows analysis of novel avocado genes.</title>
        <authorList>
            <person name="Nath O."/>
            <person name="Fletcher S.J."/>
            <person name="Hayward A."/>
            <person name="Shaw L.M."/>
            <person name="Masouleh A.K."/>
            <person name="Furtado A."/>
            <person name="Henry R.J."/>
            <person name="Mitter N."/>
        </authorList>
    </citation>
    <scope>NUCLEOTIDE SEQUENCE [LARGE SCALE GENOMIC DNA]</scope>
    <source>
        <strain evidence="2">cv. Hass</strain>
    </source>
</reference>
<dbReference type="EMBL" id="CM056815">
    <property type="protein sequence ID" value="KAJ8629909.1"/>
    <property type="molecule type" value="Genomic_DNA"/>
</dbReference>
<sequence>MTPRCGWTPSQHAFNWKNHQGNDVGLLSSTTTIENLNQNIEAFSIMLMPEEMVEVESFASTDAPTEKIREAPEDDCDLARVSQSFCEGGVREDEGGLEQRTKNSNRFHPSFLQFASLSRIHEFQKGSAWLMAKEIPKTQAKKGFGLGLLFLHFLRPRLSSLYASFTYRILTSLHFFHQCSHNLYFHPQQIKRSLSPKEEDDRCLGTQSGAFQGANASTFAIELGSRIRRLVVPLHKETWAAIDDGCKEAIFTAAAQKYDFGDWKTDARVAAAVGKLAMHIFREFRVELHKAYKKLLEKGHDPKQCPYDTQRVAQWAWLIENKWETPEWKIDWHRHLMDVIR</sequence>
<accession>A0ACC2LA47</accession>
<organism evidence="1 2">
    <name type="scientific">Persea americana</name>
    <name type="common">Avocado</name>
    <dbReference type="NCBI Taxonomy" id="3435"/>
    <lineage>
        <taxon>Eukaryota</taxon>
        <taxon>Viridiplantae</taxon>
        <taxon>Streptophyta</taxon>
        <taxon>Embryophyta</taxon>
        <taxon>Tracheophyta</taxon>
        <taxon>Spermatophyta</taxon>
        <taxon>Magnoliopsida</taxon>
        <taxon>Magnoliidae</taxon>
        <taxon>Laurales</taxon>
        <taxon>Lauraceae</taxon>
        <taxon>Persea</taxon>
    </lineage>
</organism>
<protein>
    <submittedName>
        <fullName evidence="1">Uncharacterized protein</fullName>
    </submittedName>
</protein>
<gene>
    <name evidence="1" type="ORF">MRB53_023232</name>
</gene>
<evidence type="ECO:0000313" key="1">
    <source>
        <dbReference type="EMBL" id="KAJ8629909.1"/>
    </source>
</evidence>